<reference evidence="2" key="1">
    <citation type="journal article" date="2019" name="Int. J. Syst. Evol. Microbiol.">
        <title>The Global Catalogue of Microorganisms (GCM) 10K type strain sequencing project: providing services to taxonomists for standard genome sequencing and annotation.</title>
        <authorList>
            <consortium name="The Broad Institute Genomics Platform"/>
            <consortium name="The Broad Institute Genome Sequencing Center for Infectious Disease"/>
            <person name="Wu L."/>
            <person name="Ma J."/>
        </authorList>
    </citation>
    <scope>NUCLEOTIDE SEQUENCE [LARGE SCALE GENOMIC DNA]</scope>
    <source>
        <strain evidence="2">CCUG 62974</strain>
    </source>
</reference>
<organism evidence="1 2">
    <name type="scientific">Streptosporangium algeriense</name>
    <dbReference type="NCBI Taxonomy" id="1682748"/>
    <lineage>
        <taxon>Bacteria</taxon>
        <taxon>Bacillati</taxon>
        <taxon>Actinomycetota</taxon>
        <taxon>Actinomycetes</taxon>
        <taxon>Streptosporangiales</taxon>
        <taxon>Streptosporangiaceae</taxon>
        <taxon>Streptosporangium</taxon>
    </lineage>
</organism>
<protein>
    <submittedName>
        <fullName evidence="1">AAA family ATPase</fullName>
    </submittedName>
</protein>
<dbReference type="Pfam" id="PF13481">
    <property type="entry name" value="AAA_25"/>
    <property type="match status" value="1"/>
</dbReference>
<feature type="non-terminal residue" evidence="1">
    <location>
        <position position="1"/>
    </location>
</feature>
<accession>A0ABW3DZZ0</accession>
<gene>
    <name evidence="1" type="ORF">ACFQ08_32975</name>
</gene>
<dbReference type="EMBL" id="JBHTHX010001798">
    <property type="protein sequence ID" value="MFD0889375.1"/>
    <property type="molecule type" value="Genomic_DNA"/>
</dbReference>
<proteinExistence type="predicted"/>
<dbReference type="InterPro" id="IPR027417">
    <property type="entry name" value="P-loop_NTPase"/>
</dbReference>
<name>A0ABW3DZZ0_9ACTN</name>
<keyword evidence="2" id="KW-1185">Reference proteome</keyword>
<evidence type="ECO:0000313" key="2">
    <source>
        <dbReference type="Proteomes" id="UP001597024"/>
    </source>
</evidence>
<dbReference type="SUPFAM" id="SSF52540">
    <property type="entry name" value="P-loop containing nucleoside triphosphate hydrolases"/>
    <property type="match status" value="1"/>
</dbReference>
<comment type="caution">
    <text evidence="1">The sequence shown here is derived from an EMBL/GenBank/DDBJ whole genome shotgun (WGS) entry which is preliminary data.</text>
</comment>
<sequence>FQVEVERPGGLDQLTLPRDCDELAQVIAEMGVVLLAADPLLSLISSTINTHQDRDLRTALEPLVRLADQTGCAVVGLAHFNKSASSDALNLITGSRAFSAVARAVLAIARDPQADDGSCVLSQAKNNLGRLDVPSLRYVVRTAEVPTDDENAPAMVGVLDFTGESDRSVDDILAENASDPGDRAERDEAAAWLSAYLSGQPNQESTATEVFKEGSAAGFSKDQLKRAKTKAHVVSRKSDFGGGWVWALHAPGPAKGAKGAKGAPF</sequence>
<dbReference type="Gene3D" id="3.40.50.300">
    <property type="entry name" value="P-loop containing nucleotide triphosphate hydrolases"/>
    <property type="match status" value="1"/>
</dbReference>
<evidence type="ECO:0000313" key="1">
    <source>
        <dbReference type="EMBL" id="MFD0889375.1"/>
    </source>
</evidence>
<dbReference type="Proteomes" id="UP001597024">
    <property type="component" value="Unassembled WGS sequence"/>
</dbReference>